<dbReference type="InParanoid" id="A0A2P6NUA8"/>
<dbReference type="EMBL" id="MDYQ01000020">
    <property type="protein sequence ID" value="PRP87549.1"/>
    <property type="molecule type" value="Genomic_DNA"/>
</dbReference>
<name>A0A2P6NUA8_9EUKA</name>
<keyword evidence="2" id="KW-1185">Reference proteome</keyword>
<organism evidence="1 2">
    <name type="scientific">Planoprotostelium fungivorum</name>
    <dbReference type="NCBI Taxonomy" id="1890364"/>
    <lineage>
        <taxon>Eukaryota</taxon>
        <taxon>Amoebozoa</taxon>
        <taxon>Evosea</taxon>
        <taxon>Variosea</taxon>
        <taxon>Cavosteliida</taxon>
        <taxon>Cavosteliaceae</taxon>
        <taxon>Planoprotostelium</taxon>
    </lineage>
</organism>
<accession>A0A2P6NUA8</accession>
<reference evidence="1 2" key="1">
    <citation type="journal article" date="2018" name="Genome Biol. Evol.">
        <title>Multiple Roots of Fruiting Body Formation in Amoebozoa.</title>
        <authorList>
            <person name="Hillmann F."/>
            <person name="Forbes G."/>
            <person name="Novohradska S."/>
            <person name="Ferling I."/>
            <person name="Riege K."/>
            <person name="Groth M."/>
            <person name="Westermann M."/>
            <person name="Marz M."/>
            <person name="Spaller T."/>
            <person name="Winckler T."/>
            <person name="Schaap P."/>
            <person name="Glockner G."/>
        </authorList>
    </citation>
    <scope>NUCLEOTIDE SEQUENCE [LARGE SCALE GENOMIC DNA]</scope>
    <source>
        <strain evidence="1 2">Jena</strain>
    </source>
</reference>
<dbReference type="Proteomes" id="UP000241769">
    <property type="component" value="Unassembled WGS sequence"/>
</dbReference>
<evidence type="ECO:0000313" key="2">
    <source>
        <dbReference type="Proteomes" id="UP000241769"/>
    </source>
</evidence>
<gene>
    <name evidence="1" type="ORF">PROFUN_00760</name>
</gene>
<protein>
    <submittedName>
        <fullName evidence="1">Uncharacterized protein</fullName>
    </submittedName>
</protein>
<comment type="caution">
    <text evidence="1">The sequence shown here is derived from an EMBL/GenBank/DDBJ whole genome shotgun (WGS) entry which is preliminary data.</text>
</comment>
<proteinExistence type="predicted"/>
<dbReference type="AlphaFoldDB" id="A0A2P6NUA8"/>
<evidence type="ECO:0000313" key="1">
    <source>
        <dbReference type="EMBL" id="PRP87549.1"/>
    </source>
</evidence>
<sequence>MFLADDNRNTTLKAHHMPLMQCFPPSLYKACSGDTKAYKCFAENLQTDDRKQAFSKETPFDCGHLNMPGYNWGLKEVQDVAAHNNNPHTAMSFLKSPLRSYKHKITSVGYGLTEAAMSGGWSVADGRNRYSSRSAV</sequence>